<protein>
    <submittedName>
        <fullName evidence="2">Uncharacterized protein</fullName>
    </submittedName>
</protein>
<dbReference type="EMBL" id="JAROKS010000015">
    <property type="protein sequence ID" value="KAK1796708.1"/>
    <property type="molecule type" value="Genomic_DNA"/>
</dbReference>
<evidence type="ECO:0000313" key="2">
    <source>
        <dbReference type="EMBL" id="KAK1796708.1"/>
    </source>
</evidence>
<comment type="caution">
    <text evidence="2">The sequence shown here is derived from an EMBL/GenBank/DDBJ whole genome shotgun (WGS) entry which is preliminary data.</text>
</comment>
<name>A0AAD8ZBS9_9TELE</name>
<feature type="region of interest" description="Disordered" evidence="1">
    <location>
        <begin position="1"/>
        <end position="24"/>
    </location>
</feature>
<dbReference type="Proteomes" id="UP001239994">
    <property type="component" value="Unassembled WGS sequence"/>
</dbReference>
<accession>A0AAD8ZBS9</accession>
<dbReference type="AlphaFoldDB" id="A0AAD8ZBS9"/>
<gene>
    <name evidence="2" type="ORF">P4O66_009730</name>
</gene>
<proteinExistence type="predicted"/>
<feature type="non-terminal residue" evidence="2">
    <location>
        <position position="1"/>
    </location>
</feature>
<sequence length="56" mass="5971">MLQPIGPVGERLLPNAPRSAGGTKCSSQFMNTAHHRGEASWVETICAVLEHGRALS</sequence>
<evidence type="ECO:0000256" key="1">
    <source>
        <dbReference type="SAM" id="MobiDB-lite"/>
    </source>
</evidence>
<keyword evidence="3" id="KW-1185">Reference proteome</keyword>
<organism evidence="2 3">
    <name type="scientific">Electrophorus voltai</name>
    <dbReference type="NCBI Taxonomy" id="2609070"/>
    <lineage>
        <taxon>Eukaryota</taxon>
        <taxon>Metazoa</taxon>
        <taxon>Chordata</taxon>
        <taxon>Craniata</taxon>
        <taxon>Vertebrata</taxon>
        <taxon>Euteleostomi</taxon>
        <taxon>Actinopterygii</taxon>
        <taxon>Neopterygii</taxon>
        <taxon>Teleostei</taxon>
        <taxon>Ostariophysi</taxon>
        <taxon>Gymnotiformes</taxon>
        <taxon>Gymnotoidei</taxon>
        <taxon>Gymnotidae</taxon>
        <taxon>Electrophorus</taxon>
    </lineage>
</organism>
<reference evidence="2" key="1">
    <citation type="submission" date="2023-03" db="EMBL/GenBank/DDBJ databases">
        <title>Electrophorus voltai genome.</title>
        <authorList>
            <person name="Bian C."/>
        </authorList>
    </citation>
    <scope>NUCLEOTIDE SEQUENCE</scope>
    <source>
        <strain evidence="2">CB-2022</strain>
        <tissue evidence="2">Muscle</tissue>
    </source>
</reference>
<evidence type="ECO:0000313" key="3">
    <source>
        <dbReference type="Proteomes" id="UP001239994"/>
    </source>
</evidence>